<proteinExistence type="predicted"/>
<keyword evidence="2" id="KW-1185">Reference proteome</keyword>
<protein>
    <submittedName>
        <fullName evidence="1">Uncharacterized protein</fullName>
    </submittedName>
</protein>
<evidence type="ECO:0000313" key="1">
    <source>
        <dbReference type="EMBL" id="MBZ4037795.1"/>
    </source>
</evidence>
<dbReference type="AlphaFoldDB" id="A0A9X1KSS0"/>
<dbReference type="Proteomes" id="UP001139366">
    <property type="component" value="Unassembled WGS sequence"/>
</dbReference>
<gene>
    <name evidence="1" type="ORF">K6T82_23765</name>
</gene>
<evidence type="ECO:0000313" key="2">
    <source>
        <dbReference type="Proteomes" id="UP001139366"/>
    </source>
</evidence>
<reference evidence="1 2" key="1">
    <citation type="journal article" date="2023" name="Antonie Van Leeuwenhoek">
        <title>Flavobacterium potami sp. nov., a multi-metal resistance genes harbouring bacterium isolated from shallow river silt.</title>
        <authorList>
            <person name="Li S."/>
            <person name="Mao S."/>
            <person name="Mu W."/>
            <person name="Guo B."/>
            <person name="Li C."/>
            <person name="Zhu Q."/>
            <person name="Hou X."/>
            <person name="Zhao Y."/>
            <person name="Wei S."/>
            <person name="Liu H."/>
            <person name="Liu A."/>
        </authorList>
    </citation>
    <scope>NUCLEOTIDE SEQUENCE [LARGE SCALE GENOMIC DNA]</scope>
    <source>
        <strain evidence="1 2">17A</strain>
    </source>
</reference>
<name>A0A9X1KSS0_9FLAO</name>
<dbReference type="RefSeq" id="WP_223711484.1">
    <property type="nucleotide sequence ID" value="NZ_JAINUY010000012.1"/>
</dbReference>
<dbReference type="EMBL" id="JAINUY010000012">
    <property type="protein sequence ID" value="MBZ4037795.1"/>
    <property type="molecule type" value="Genomic_DNA"/>
</dbReference>
<organism evidence="1 2">
    <name type="scientific">Flavobacterium potami</name>
    <dbReference type="NCBI Taxonomy" id="2872310"/>
    <lineage>
        <taxon>Bacteria</taxon>
        <taxon>Pseudomonadati</taxon>
        <taxon>Bacteroidota</taxon>
        <taxon>Flavobacteriia</taxon>
        <taxon>Flavobacteriales</taxon>
        <taxon>Flavobacteriaceae</taxon>
        <taxon>Flavobacterium</taxon>
    </lineage>
</organism>
<accession>A0A9X1KSS0</accession>
<comment type="caution">
    <text evidence="1">The sequence shown here is derived from an EMBL/GenBank/DDBJ whole genome shotgun (WGS) entry which is preliminary data.</text>
</comment>
<sequence>MKYTFESNTLEIIWNGLNETPKRTNQFVTEKLYLKFLERGWVLEYEIEDIFYHLDRGVYSIFLERKSMDEIYKGFEIDFETIYDKPKATDSSVMGYNSISIKNFVFLLIQLEKIGFSTNPIFLVEKLLPALKQKKYLSKSELEIFWYNKTRLKNETIFLSIENYHGFFLNPKKLKTELGFKINVEFDEENKPVYFEIVAPKFRKKTFTYPTTCEECDYTWQKGDPSSSASHRRVHKRAMNWLNPQPLERIKELDKINKDYILVTADSPKWQHFEMYERAYAFKKEFRYDFVQYQSREGHNDENIHGYLFINENDSIIGACCFRKNELEWGLDWIWICPIQRRKNHLANKWKMFKELYGNFYVEPPVSDEMKSFIKKHDSLLL</sequence>